<dbReference type="InterPro" id="IPR038157">
    <property type="entry name" value="FeoA_core_dom"/>
</dbReference>
<dbReference type="SUPFAM" id="SSF50037">
    <property type="entry name" value="C-terminal domain of transcriptional repressors"/>
    <property type="match status" value="1"/>
</dbReference>
<dbReference type="OrthoDB" id="559009at2"/>
<evidence type="ECO:0000256" key="1">
    <source>
        <dbReference type="ARBA" id="ARBA00023004"/>
    </source>
</evidence>
<name>A0A3S2URW0_9BURK</name>
<dbReference type="InterPro" id="IPR007167">
    <property type="entry name" value="Fe-transptr_FeoA-like"/>
</dbReference>
<organism evidence="3 4">
    <name type="scientific">Rubrivivax albus</name>
    <dbReference type="NCBI Taxonomy" id="2499835"/>
    <lineage>
        <taxon>Bacteria</taxon>
        <taxon>Pseudomonadati</taxon>
        <taxon>Pseudomonadota</taxon>
        <taxon>Betaproteobacteria</taxon>
        <taxon>Burkholderiales</taxon>
        <taxon>Sphaerotilaceae</taxon>
        <taxon>Rubrivivax</taxon>
    </lineage>
</organism>
<dbReference type="GO" id="GO:0046914">
    <property type="term" value="F:transition metal ion binding"/>
    <property type="evidence" value="ECO:0007669"/>
    <property type="project" value="InterPro"/>
</dbReference>
<keyword evidence="4" id="KW-1185">Reference proteome</keyword>
<proteinExistence type="predicted"/>
<keyword evidence="1" id="KW-0408">Iron</keyword>
<dbReference type="RefSeq" id="WP_128194918.1">
    <property type="nucleotide sequence ID" value="NZ_SACT01000001.1"/>
</dbReference>
<reference evidence="3 4" key="1">
    <citation type="submission" date="2019-01" db="EMBL/GenBank/DDBJ databases">
        <authorList>
            <person name="Chen W.-M."/>
        </authorList>
    </citation>
    <scope>NUCLEOTIDE SEQUENCE [LARGE SCALE GENOMIC DNA]</scope>
    <source>
        <strain evidence="3 4">ICH-3</strain>
    </source>
</reference>
<dbReference type="Proteomes" id="UP000288178">
    <property type="component" value="Unassembled WGS sequence"/>
</dbReference>
<dbReference type="AlphaFoldDB" id="A0A3S2URW0"/>
<comment type="caution">
    <text evidence="3">The sequence shown here is derived from an EMBL/GenBank/DDBJ whole genome shotgun (WGS) entry which is preliminary data.</text>
</comment>
<evidence type="ECO:0000313" key="4">
    <source>
        <dbReference type="Proteomes" id="UP000288178"/>
    </source>
</evidence>
<evidence type="ECO:0000313" key="3">
    <source>
        <dbReference type="EMBL" id="RVT53601.1"/>
    </source>
</evidence>
<feature type="domain" description="Ferrous iron transporter FeoA-like" evidence="2">
    <location>
        <begin position="29"/>
        <end position="105"/>
    </location>
</feature>
<dbReference type="Pfam" id="PF04023">
    <property type="entry name" value="FeoA"/>
    <property type="match status" value="1"/>
</dbReference>
<gene>
    <name evidence="3" type="ORF">ENE75_01500</name>
</gene>
<dbReference type="EMBL" id="SACT01000001">
    <property type="protein sequence ID" value="RVT53601.1"/>
    <property type="molecule type" value="Genomic_DNA"/>
</dbReference>
<dbReference type="Gene3D" id="2.30.30.90">
    <property type="match status" value="1"/>
</dbReference>
<sequence length="106" mass="10937">MTSLHAALPPLKADLAGADGPSACPVPMTTLDQLPDGAAARVHAVLPATAAPDWPRWLAEIGFLPGEPVRLLSRAQPGGDPLVVRVGLSTFALRRAEAACIQVQVA</sequence>
<evidence type="ECO:0000259" key="2">
    <source>
        <dbReference type="SMART" id="SM00899"/>
    </source>
</evidence>
<accession>A0A3S2URW0</accession>
<dbReference type="SMART" id="SM00899">
    <property type="entry name" value="FeoA"/>
    <property type="match status" value="1"/>
</dbReference>
<protein>
    <submittedName>
        <fullName evidence="3">Ferrous iron transport protein A</fullName>
    </submittedName>
</protein>
<dbReference type="InterPro" id="IPR008988">
    <property type="entry name" value="Transcriptional_repressor_C"/>
</dbReference>